<dbReference type="AlphaFoldDB" id="A0A1J1LL22"/>
<dbReference type="RefSeq" id="WP_072719845.1">
    <property type="nucleotide sequence ID" value="NZ_LN889802.1"/>
</dbReference>
<sequence>MTLTKTEYKYIELNEDNVPTIAGTTMKVVELVETQIAYSWSPAELHLNHRYLTMSQILSALAYYWDHKPELDAEIKRREDYVKLAEIEAGESHFAARLRAQGLLK</sequence>
<reference evidence="2" key="1">
    <citation type="submission" date="2015-10" db="EMBL/GenBank/DDBJ databases">
        <authorList>
            <person name="Regsiter A."/>
            <person name="william w."/>
        </authorList>
    </citation>
    <scope>NUCLEOTIDE SEQUENCE [LARGE SCALE GENOMIC DNA]</scope>
</reference>
<proteinExistence type="predicted"/>
<dbReference type="EMBL" id="CZDF01000156">
    <property type="protein sequence ID" value="CUR33216.1"/>
    <property type="molecule type" value="Genomic_DNA"/>
</dbReference>
<keyword evidence="2" id="KW-1185">Reference proteome</keyword>
<evidence type="ECO:0008006" key="3">
    <source>
        <dbReference type="Google" id="ProtNLM"/>
    </source>
</evidence>
<dbReference type="Gene3D" id="1.10.10.10">
    <property type="entry name" value="Winged helix-like DNA-binding domain superfamily/Winged helix DNA-binding domain"/>
    <property type="match status" value="1"/>
</dbReference>
<dbReference type="InterPro" id="IPR009057">
    <property type="entry name" value="Homeodomain-like_sf"/>
</dbReference>
<gene>
    <name evidence="1" type="ORF">PL9214500463</name>
</gene>
<dbReference type="SUPFAM" id="SSF46689">
    <property type="entry name" value="Homeodomain-like"/>
    <property type="match status" value="1"/>
</dbReference>
<dbReference type="STRING" id="671072.PL9214500463"/>
<dbReference type="InterPro" id="IPR036388">
    <property type="entry name" value="WH-like_DNA-bd_sf"/>
</dbReference>
<protein>
    <recommendedName>
        <fullName evidence="3">DUF433 domain-containing protein</fullName>
    </recommendedName>
</protein>
<organism evidence="1 2">
    <name type="scientific">Planktothrix tepida PCC 9214</name>
    <dbReference type="NCBI Taxonomy" id="671072"/>
    <lineage>
        <taxon>Bacteria</taxon>
        <taxon>Bacillati</taxon>
        <taxon>Cyanobacteriota</taxon>
        <taxon>Cyanophyceae</taxon>
        <taxon>Oscillatoriophycideae</taxon>
        <taxon>Oscillatoriales</taxon>
        <taxon>Microcoleaceae</taxon>
        <taxon>Planktothrix</taxon>
    </lineage>
</organism>
<dbReference type="Proteomes" id="UP000184315">
    <property type="component" value="Unassembled WGS sequence"/>
</dbReference>
<name>A0A1J1LL22_9CYAN</name>
<dbReference type="OrthoDB" id="427790at2"/>
<accession>A0A1J1LL22</accession>
<evidence type="ECO:0000313" key="2">
    <source>
        <dbReference type="Proteomes" id="UP000184315"/>
    </source>
</evidence>
<evidence type="ECO:0000313" key="1">
    <source>
        <dbReference type="EMBL" id="CUR33216.1"/>
    </source>
</evidence>